<dbReference type="EMBL" id="WNDV01000001">
    <property type="protein sequence ID" value="KAF1040849.1"/>
    <property type="molecule type" value="Genomic_DNA"/>
</dbReference>
<gene>
    <name evidence="2" type="ORF">GAK33_00466</name>
</gene>
<evidence type="ECO:0000313" key="2">
    <source>
        <dbReference type="EMBL" id="KAF1040849.1"/>
    </source>
</evidence>
<comment type="caution">
    <text evidence="2">The sequence shown here is derived from an EMBL/GenBank/DDBJ whole genome shotgun (WGS) entry which is preliminary data.</text>
</comment>
<evidence type="ECO:0000256" key="1">
    <source>
        <dbReference type="SAM" id="MobiDB-lite"/>
    </source>
</evidence>
<organism evidence="2 3">
    <name type="scientific">Burkholderia lata (strain ATCC 17760 / DSM 23089 / LMG 22485 / NCIMB 9086 / R18194 / 383)</name>
    <dbReference type="NCBI Taxonomy" id="482957"/>
    <lineage>
        <taxon>Bacteria</taxon>
        <taxon>Pseudomonadati</taxon>
        <taxon>Pseudomonadota</taxon>
        <taxon>Betaproteobacteria</taxon>
        <taxon>Burkholderiales</taxon>
        <taxon>Burkholderiaceae</taxon>
        <taxon>Burkholderia</taxon>
        <taxon>Burkholderia cepacia complex</taxon>
    </lineage>
</organism>
<feature type="region of interest" description="Disordered" evidence="1">
    <location>
        <begin position="165"/>
        <end position="215"/>
    </location>
</feature>
<proteinExistence type="predicted"/>
<name>A0A833PZK4_BURL3</name>
<reference evidence="3" key="1">
    <citation type="journal article" date="2020" name="MBio">
        <title>Horizontal gene transfer to a defensive symbiont with a reduced genome amongst a multipartite beetle microbiome.</title>
        <authorList>
            <person name="Waterworth S.C."/>
            <person name="Florez L.V."/>
            <person name="Rees E.R."/>
            <person name="Hertweck C."/>
            <person name="Kaltenpoth M."/>
            <person name="Kwan J.C."/>
        </authorList>
    </citation>
    <scope>NUCLEOTIDE SEQUENCE [LARGE SCALE GENOMIC DNA]</scope>
</reference>
<dbReference type="AlphaFoldDB" id="A0A833PZK4"/>
<dbReference type="Proteomes" id="UP000467522">
    <property type="component" value="Unassembled WGS sequence"/>
</dbReference>
<sequence>MTDTTCAAGTPLQAAPTPRSDSPFVSMSLRAADALIVVACFVCTGGTASTAKRVPCGANRSGTSVIAKHGQSHGVSSEEMFQVRILIRQTRPKHGIRRVAHRCRNACRTRRDGRQRLRVVVAVTGVRRNTSTNTLQGCDLAPVGREADAQLRVAMQGEYGCRRVLPGQPLKPTRARGPAPFPPRDRACGTTGSTRRPTRSTRRATQCRSRAAAAR</sequence>
<evidence type="ECO:0000313" key="3">
    <source>
        <dbReference type="Proteomes" id="UP000467522"/>
    </source>
</evidence>
<accession>A0A833PZK4</accession>
<feature type="region of interest" description="Disordered" evidence="1">
    <location>
        <begin position="1"/>
        <end position="22"/>
    </location>
</feature>
<protein>
    <submittedName>
        <fullName evidence="2">Uncharacterized protein</fullName>
    </submittedName>
</protein>